<dbReference type="SUPFAM" id="SSF52540">
    <property type="entry name" value="P-loop containing nucleoside triphosphate hydrolases"/>
    <property type="match status" value="1"/>
</dbReference>
<dbReference type="Pfam" id="PF00005">
    <property type="entry name" value="ABC_tran"/>
    <property type="match status" value="1"/>
</dbReference>
<protein>
    <submittedName>
        <fullName evidence="5">Polyamine ABC transporter ATP-binding protein</fullName>
    </submittedName>
</protein>
<dbReference type="GO" id="GO:0043190">
    <property type="term" value="C:ATP-binding cassette (ABC) transporter complex"/>
    <property type="evidence" value="ECO:0007669"/>
    <property type="project" value="InterPro"/>
</dbReference>
<feature type="domain" description="ABC transporter" evidence="4">
    <location>
        <begin position="7"/>
        <end position="242"/>
    </location>
</feature>
<dbReference type="InterPro" id="IPR050093">
    <property type="entry name" value="ABC_SmlMolc_Importer"/>
</dbReference>
<organism evidence="5 6">
    <name type="scientific">Haliovirga abyssi</name>
    <dbReference type="NCBI Taxonomy" id="2996794"/>
    <lineage>
        <taxon>Bacteria</taxon>
        <taxon>Fusobacteriati</taxon>
        <taxon>Fusobacteriota</taxon>
        <taxon>Fusobacteriia</taxon>
        <taxon>Fusobacteriales</taxon>
        <taxon>Haliovirgaceae</taxon>
        <taxon>Haliovirga</taxon>
    </lineage>
</organism>
<name>A0AAU9DAG5_9FUSO</name>
<dbReference type="PROSITE" id="PS00211">
    <property type="entry name" value="ABC_TRANSPORTER_1"/>
    <property type="match status" value="1"/>
</dbReference>
<dbReference type="InterPro" id="IPR003439">
    <property type="entry name" value="ABC_transporter-like_ATP-bd"/>
</dbReference>
<dbReference type="AlphaFoldDB" id="A0AAU9DAG5"/>
<dbReference type="GO" id="GO:0140359">
    <property type="term" value="F:ABC-type transporter activity"/>
    <property type="evidence" value="ECO:0007669"/>
    <property type="project" value="UniProtKB-ARBA"/>
</dbReference>
<keyword evidence="5" id="KW-0614">Plasmid</keyword>
<dbReference type="Pfam" id="PF08402">
    <property type="entry name" value="TOBE_2"/>
    <property type="match status" value="1"/>
</dbReference>
<dbReference type="PANTHER" id="PTHR42781:SF4">
    <property type="entry name" value="SPERMIDINE_PUTRESCINE IMPORT ATP-BINDING PROTEIN POTA"/>
    <property type="match status" value="1"/>
</dbReference>
<geneLocation type="plasmid" evidence="5 6">
    <name>pHIC</name>
</geneLocation>
<dbReference type="GO" id="GO:0005524">
    <property type="term" value="F:ATP binding"/>
    <property type="evidence" value="ECO:0007669"/>
    <property type="project" value="UniProtKB-KW"/>
</dbReference>
<dbReference type="PANTHER" id="PTHR42781">
    <property type="entry name" value="SPERMIDINE/PUTRESCINE IMPORT ATP-BINDING PROTEIN POTA"/>
    <property type="match status" value="1"/>
</dbReference>
<reference evidence="5 6" key="1">
    <citation type="submission" date="2022-11" db="EMBL/GenBank/DDBJ databases">
        <title>Haliovirga abyssi gen. nov., sp. nov., a mesophilic fermentative bacterium isolated from the Iheya North hydrothermal field and the proposal of Haliovirgaceae fam. nov.</title>
        <authorList>
            <person name="Miyazaki U."/>
            <person name="Tame A."/>
            <person name="Miyazaki J."/>
            <person name="Takai K."/>
            <person name="Sawayama S."/>
            <person name="Kitajima M."/>
            <person name="Okamoto A."/>
            <person name="Nakagawa S."/>
        </authorList>
    </citation>
    <scope>NUCLEOTIDE SEQUENCE [LARGE SCALE GENOMIC DNA]</scope>
    <source>
        <strain evidence="5 6">IC12</strain>
        <plasmid evidence="5 6">pHIC</plasmid>
    </source>
</reference>
<evidence type="ECO:0000256" key="1">
    <source>
        <dbReference type="ARBA" id="ARBA00022448"/>
    </source>
</evidence>
<keyword evidence="1" id="KW-0813">Transport</keyword>
<dbReference type="Gene3D" id="3.40.50.300">
    <property type="entry name" value="P-loop containing nucleotide triphosphate hydrolases"/>
    <property type="match status" value="1"/>
</dbReference>
<dbReference type="SUPFAM" id="SSF50331">
    <property type="entry name" value="MOP-like"/>
    <property type="match status" value="1"/>
</dbReference>
<dbReference type="PROSITE" id="PS50893">
    <property type="entry name" value="ABC_TRANSPORTER_2"/>
    <property type="match status" value="1"/>
</dbReference>
<dbReference type="InterPro" id="IPR017871">
    <property type="entry name" value="ABC_transporter-like_CS"/>
</dbReference>
<dbReference type="EMBL" id="AP027060">
    <property type="protein sequence ID" value="BDU51633.1"/>
    <property type="molecule type" value="Genomic_DNA"/>
</dbReference>
<evidence type="ECO:0000259" key="4">
    <source>
        <dbReference type="PROSITE" id="PS50893"/>
    </source>
</evidence>
<accession>A0AAU9DAG5</accession>
<dbReference type="SMART" id="SM00382">
    <property type="entry name" value="AAA"/>
    <property type="match status" value="1"/>
</dbReference>
<evidence type="ECO:0000256" key="3">
    <source>
        <dbReference type="ARBA" id="ARBA00022840"/>
    </source>
</evidence>
<dbReference type="Proteomes" id="UP001321582">
    <property type="component" value="Plasmid pHIC"/>
</dbReference>
<keyword evidence="3 5" id="KW-0067">ATP-binding</keyword>
<dbReference type="InterPro" id="IPR003593">
    <property type="entry name" value="AAA+_ATPase"/>
</dbReference>
<dbReference type="FunFam" id="3.40.50.300:FF:000042">
    <property type="entry name" value="Maltose/maltodextrin ABC transporter, ATP-binding protein"/>
    <property type="match status" value="1"/>
</dbReference>
<sequence>MKNSKRVAIKNLTKTFITGENKKVHAVKNINLDINPGEFVCLLGPSGCGKTTTLRMLAGFESPTTGQIEIGDEDVARLTPDKRDTAMVFQNYALFPHMNVYENIAYGLKLQKLPPNEVKERVEKTLKLMQMDDFSKRVPSQMSGGQQQRVALARGIVMEPGVLLFDEPLSNLDAKLRIHMRDEIRKIQQKVGITSIYVTHDQSEAMGLSDKIVIMNEGNIEQVGTPLEIYQRPKNEFVANFIGKANIISGKVKNRDGKYLIIDIYGVEYAIESDKNYSENEIVNLVIRPEAIDISGKDFSGIVKKTIFMGAHHEYEIEFFDKRIEISYNNPINQKIYEKEETISFSFESRSIHVL</sequence>
<evidence type="ECO:0000256" key="2">
    <source>
        <dbReference type="ARBA" id="ARBA00022741"/>
    </source>
</evidence>
<evidence type="ECO:0000313" key="5">
    <source>
        <dbReference type="EMBL" id="BDU51633.1"/>
    </source>
</evidence>
<gene>
    <name evidence="5" type="ORF">HLVA_22020</name>
</gene>
<proteinExistence type="predicted"/>
<dbReference type="InterPro" id="IPR013611">
    <property type="entry name" value="Transp-assoc_OB_typ2"/>
</dbReference>
<dbReference type="InterPro" id="IPR008995">
    <property type="entry name" value="Mo/tungstate-bd_C_term_dom"/>
</dbReference>
<dbReference type="GO" id="GO:0016887">
    <property type="term" value="F:ATP hydrolysis activity"/>
    <property type="evidence" value="ECO:0007669"/>
    <property type="project" value="InterPro"/>
</dbReference>
<dbReference type="Gene3D" id="2.40.50.100">
    <property type="match status" value="1"/>
</dbReference>
<dbReference type="RefSeq" id="WP_307905501.1">
    <property type="nucleotide sequence ID" value="NZ_AP027060.1"/>
</dbReference>
<evidence type="ECO:0000313" key="6">
    <source>
        <dbReference type="Proteomes" id="UP001321582"/>
    </source>
</evidence>
<keyword evidence="2" id="KW-0547">Nucleotide-binding</keyword>
<dbReference type="InterPro" id="IPR027417">
    <property type="entry name" value="P-loop_NTPase"/>
</dbReference>
<keyword evidence="6" id="KW-1185">Reference proteome</keyword>
<dbReference type="KEGG" id="haby:HLVA_22020"/>